<keyword evidence="1" id="KW-0347">Helicase</keyword>
<dbReference type="SUPFAM" id="SSF52540">
    <property type="entry name" value="P-loop containing nucleoside triphosphate hydrolases"/>
    <property type="match status" value="1"/>
</dbReference>
<sequence>MTMEMNDARPTQSASQLIRRMLEDDFKEFPPRLMYTQYTSLTLDTVLEGIVRLGREVTPDFTLDEVGINAYAKALSWLLGFKHPEIDDPMKGIIVTGETGVGKTLMVRLLQEVSTRLGIHRPFYDGASSRVCMKPFLWNYETHALWHVKDYMGSDDGSFQALRWRVLHIGDLGSEPDTFHRYGNRASLADLINQRSDMGYQSAPMIITTNLPWSELERYGDRAVSRLRGDCIEICMAGIPDHRTQKRQ</sequence>
<keyword evidence="1" id="KW-0547">Nucleotide-binding</keyword>
<dbReference type="InterPro" id="IPR027417">
    <property type="entry name" value="P-loop_NTPase"/>
</dbReference>
<organism evidence="1">
    <name type="scientific">Siphoviridae sp. ctoic9</name>
    <dbReference type="NCBI Taxonomy" id="2825671"/>
    <lineage>
        <taxon>Viruses</taxon>
        <taxon>Duplodnaviria</taxon>
        <taxon>Heunggongvirae</taxon>
        <taxon>Uroviricota</taxon>
        <taxon>Caudoviricetes</taxon>
    </lineage>
</organism>
<proteinExistence type="predicted"/>
<keyword evidence="1" id="KW-0378">Hydrolase</keyword>
<evidence type="ECO:0000313" key="1">
    <source>
        <dbReference type="EMBL" id="DAE15582.1"/>
    </source>
</evidence>
<accession>A0A8S5Q865</accession>
<name>A0A8S5Q865_9CAUD</name>
<dbReference type="GO" id="GO:0004386">
    <property type="term" value="F:helicase activity"/>
    <property type="evidence" value="ECO:0007669"/>
    <property type="project" value="UniProtKB-KW"/>
</dbReference>
<dbReference type="Gene3D" id="3.40.50.300">
    <property type="entry name" value="P-loop containing nucleotide triphosphate hydrolases"/>
    <property type="match status" value="1"/>
</dbReference>
<keyword evidence="1" id="KW-0067">ATP-binding</keyword>
<dbReference type="EMBL" id="BK015608">
    <property type="protein sequence ID" value="DAE15582.1"/>
    <property type="molecule type" value="Genomic_DNA"/>
</dbReference>
<dbReference type="PROSITE" id="PS00675">
    <property type="entry name" value="SIGMA54_INTERACT_1"/>
    <property type="match status" value="1"/>
</dbReference>
<reference evidence="1" key="1">
    <citation type="journal article" date="2021" name="Proc. Natl. Acad. Sci. U.S.A.">
        <title>A Catalog of Tens of Thousands of Viruses from Human Metagenomes Reveals Hidden Associations with Chronic Diseases.</title>
        <authorList>
            <person name="Tisza M.J."/>
            <person name="Buck C.B."/>
        </authorList>
    </citation>
    <scope>NUCLEOTIDE SEQUENCE</scope>
    <source>
        <strain evidence="1">Ctoic9</strain>
    </source>
</reference>
<protein>
    <submittedName>
        <fullName evidence="1">Replicative helicase</fullName>
    </submittedName>
</protein>
<dbReference type="InterPro" id="IPR025662">
    <property type="entry name" value="Sigma_54_int_dom_ATP-bd_1"/>
</dbReference>